<dbReference type="GO" id="GO:0000155">
    <property type="term" value="F:phosphorelay sensor kinase activity"/>
    <property type="evidence" value="ECO:0007669"/>
    <property type="project" value="InterPro"/>
</dbReference>
<evidence type="ECO:0000313" key="11">
    <source>
        <dbReference type="Proteomes" id="UP000001036"/>
    </source>
</evidence>
<dbReference type="SUPFAM" id="SSF55874">
    <property type="entry name" value="ATPase domain of HSP90 chaperone/DNA topoisomerase II/histidine kinase"/>
    <property type="match status" value="1"/>
</dbReference>
<keyword evidence="7" id="KW-0175">Coiled coil</keyword>
<dbReference type="RefSeq" id="WP_012486417.1">
    <property type="nucleotide sequence ID" value="NC_010995.1"/>
</dbReference>
<dbReference type="InterPro" id="IPR036097">
    <property type="entry name" value="HisK_dim/P_sf"/>
</dbReference>
<dbReference type="KEGG" id="cja:CJA_0754"/>
<proteinExistence type="predicted"/>
<dbReference type="InterPro" id="IPR011006">
    <property type="entry name" value="CheY-like_superfamily"/>
</dbReference>
<dbReference type="eggNOG" id="COG2205">
    <property type="taxonomic scope" value="Bacteria"/>
</dbReference>
<evidence type="ECO:0000256" key="6">
    <source>
        <dbReference type="ARBA" id="ARBA00023012"/>
    </source>
</evidence>
<keyword evidence="8" id="KW-0812">Transmembrane</keyword>
<dbReference type="Pfam" id="PF02518">
    <property type="entry name" value="HATPase_c"/>
    <property type="match status" value="1"/>
</dbReference>
<dbReference type="eggNOG" id="COG4567">
    <property type="taxonomic scope" value="Bacteria"/>
</dbReference>
<keyword evidence="6" id="KW-0902">Two-component regulatory system</keyword>
<dbReference type="SUPFAM" id="SSF47384">
    <property type="entry name" value="Homodimeric domain of signal transducing histidine kinase"/>
    <property type="match status" value="1"/>
</dbReference>
<dbReference type="SMART" id="SM00387">
    <property type="entry name" value="HATPase_c"/>
    <property type="match status" value="1"/>
</dbReference>
<dbReference type="SMART" id="SM00388">
    <property type="entry name" value="HisKA"/>
    <property type="match status" value="1"/>
</dbReference>
<keyword evidence="3" id="KW-0597">Phosphoprotein</keyword>
<comment type="catalytic activity">
    <reaction evidence="1">
        <text>ATP + protein L-histidine = ADP + protein N-phospho-L-histidine.</text>
        <dbReference type="EC" id="2.7.13.3"/>
    </reaction>
</comment>
<evidence type="ECO:0000256" key="3">
    <source>
        <dbReference type="ARBA" id="ARBA00022553"/>
    </source>
</evidence>
<dbReference type="InterPro" id="IPR003661">
    <property type="entry name" value="HisK_dim/P_dom"/>
</dbReference>
<name>B3PK92_CELJU</name>
<dbReference type="Gene3D" id="3.30.565.10">
    <property type="entry name" value="Histidine kinase-like ATPase, C-terminal domain"/>
    <property type="match status" value="1"/>
</dbReference>
<dbReference type="Gene3D" id="1.10.287.130">
    <property type="match status" value="1"/>
</dbReference>
<keyword evidence="8" id="KW-1133">Transmembrane helix</keyword>
<dbReference type="InterPro" id="IPR036890">
    <property type="entry name" value="HATPase_C_sf"/>
</dbReference>
<organism evidence="10 11">
    <name type="scientific">Cellvibrio japonicus (strain Ueda107)</name>
    <name type="common">Pseudomonas fluorescens subsp. cellulosa</name>
    <dbReference type="NCBI Taxonomy" id="498211"/>
    <lineage>
        <taxon>Bacteria</taxon>
        <taxon>Pseudomonadati</taxon>
        <taxon>Pseudomonadota</taxon>
        <taxon>Gammaproteobacteria</taxon>
        <taxon>Cellvibrionales</taxon>
        <taxon>Cellvibrionaceae</taxon>
        <taxon>Cellvibrio</taxon>
    </lineage>
</organism>
<evidence type="ECO:0000256" key="1">
    <source>
        <dbReference type="ARBA" id="ARBA00000085"/>
    </source>
</evidence>
<dbReference type="GO" id="GO:0009927">
    <property type="term" value="F:histidine phosphotransfer kinase activity"/>
    <property type="evidence" value="ECO:0007669"/>
    <property type="project" value="TreeGrafter"/>
</dbReference>
<feature type="coiled-coil region" evidence="7">
    <location>
        <begin position="374"/>
        <end position="401"/>
    </location>
</feature>
<evidence type="ECO:0000256" key="5">
    <source>
        <dbReference type="ARBA" id="ARBA00022777"/>
    </source>
</evidence>
<feature type="transmembrane region" description="Helical" evidence="8">
    <location>
        <begin position="345"/>
        <end position="364"/>
    </location>
</feature>
<dbReference type="CDD" id="cd16922">
    <property type="entry name" value="HATPase_EvgS-ArcB-TorS-like"/>
    <property type="match status" value="1"/>
</dbReference>
<dbReference type="GO" id="GO:0005886">
    <property type="term" value="C:plasma membrane"/>
    <property type="evidence" value="ECO:0007669"/>
    <property type="project" value="TreeGrafter"/>
</dbReference>
<accession>B3PK92</accession>
<dbReference type="PROSITE" id="PS50109">
    <property type="entry name" value="HIS_KIN"/>
    <property type="match status" value="1"/>
</dbReference>
<dbReference type="PRINTS" id="PR00344">
    <property type="entry name" value="BCTRLSENSOR"/>
</dbReference>
<feature type="coiled-coil region" evidence="7">
    <location>
        <begin position="203"/>
        <end position="328"/>
    </location>
</feature>
<dbReference type="EC" id="2.7.13.3" evidence="2"/>
<dbReference type="HOGENOM" id="CLU_376394_0_0_6"/>
<dbReference type="Pfam" id="PF00512">
    <property type="entry name" value="HisKA"/>
    <property type="match status" value="1"/>
</dbReference>
<dbReference type="SUPFAM" id="SSF52172">
    <property type="entry name" value="CheY-like"/>
    <property type="match status" value="1"/>
</dbReference>
<dbReference type="PANTHER" id="PTHR43047:SF72">
    <property type="entry name" value="OSMOSENSING HISTIDINE PROTEIN KINASE SLN1"/>
    <property type="match status" value="1"/>
</dbReference>
<keyword evidence="11" id="KW-1185">Reference proteome</keyword>
<sequence>MLISCLSFGRNRATRGFTALGCSLCLGLLFLSSVIAQAQTISRHKLTASYLYNFAKHIEWPHESGLDSFDIALYGNDTQQVYAELAQLAGKVKLRNLPIRVERVTNTSNLVRYQMVYLDAEGGRVLPELLDALESKPVLLVTADYPNQQLVMINLLSSNDRLLFEVNRSNIINHGLKPLPELILNGGTEIDVARLYREGQASLVAMQKQLQAREKTLRQLSDKTEEQAALNRRLEQQLAELNQNIRQSDALIANQNLQLQEQEAQLEKNKQERTALLQEMDERTRELNAQKVQLQTISTTIETREKRLTQLDETIRIQEAEIAAQKRAIAGLDETVDAQKTTLRYMLGLVILGVLLIFTIFVAYHMKRRDNQRLAAHSKDLQIAKDRLAIAKRKAEDASQAKSEFLSLMSHELRTPLQAIIGYTELVIEELKLDSDDRHVKDLERVIHNGERLLRLINGVLDMAKIESGSMDLDLTEVRLSSLVDEARGTVAPLLEKSEIQVVQEVDDGESLPKADPEKLLHILINLLGNASKFAPKGVVSIKAYHRAEKIYISVADTGIGMSPEQQQHIFDPFRQADSGTTRKYQGSGLGLSITRQLCELMGGSIRVESELGKGSTFIVELPLPIVPPAPKDQEPEAVITETAAVMPAGADESLTHLVIVEEYPQLLERLARGLGNRSYQLHCASDVASCLQLVREHQPQAVVIDPLFAPASSVIDALRADPQTAGVTILLLSPAQGADLLPHQETQLLLAQLCAKN</sequence>
<evidence type="ECO:0000256" key="7">
    <source>
        <dbReference type="SAM" id="Coils"/>
    </source>
</evidence>
<evidence type="ECO:0000313" key="10">
    <source>
        <dbReference type="EMBL" id="ACE84590.1"/>
    </source>
</evidence>
<dbReference type="InterPro" id="IPR004358">
    <property type="entry name" value="Sig_transdc_His_kin-like_C"/>
</dbReference>
<evidence type="ECO:0000259" key="9">
    <source>
        <dbReference type="PROSITE" id="PS50109"/>
    </source>
</evidence>
<evidence type="ECO:0000256" key="4">
    <source>
        <dbReference type="ARBA" id="ARBA00022679"/>
    </source>
</evidence>
<dbReference type="PANTHER" id="PTHR43047">
    <property type="entry name" value="TWO-COMPONENT HISTIDINE PROTEIN KINASE"/>
    <property type="match status" value="1"/>
</dbReference>
<dbReference type="CDD" id="cd00082">
    <property type="entry name" value="HisKA"/>
    <property type="match status" value="1"/>
</dbReference>
<dbReference type="FunFam" id="3.30.565.10:FF:000010">
    <property type="entry name" value="Sensor histidine kinase RcsC"/>
    <property type="match status" value="1"/>
</dbReference>
<keyword evidence="5" id="KW-0418">Kinase</keyword>
<dbReference type="Proteomes" id="UP000001036">
    <property type="component" value="Chromosome"/>
</dbReference>
<dbReference type="AlphaFoldDB" id="B3PK92"/>
<evidence type="ECO:0000256" key="2">
    <source>
        <dbReference type="ARBA" id="ARBA00012438"/>
    </source>
</evidence>
<protein>
    <recommendedName>
        <fullName evidence="2">histidine kinase</fullName>
        <ecNumber evidence="2">2.7.13.3</ecNumber>
    </recommendedName>
</protein>
<gene>
    <name evidence="10" type="ordered locus">CJA_0754</name>
</gene>
<dbReference type="InterPro" id="IPR003594">
    <property type="entry name" value="HATPase_dom"/>
</dbReference>
<dbReference type="OrthoDB" id="9770795at2"/>
<dbReference type="InterPro" id="IPR025293">
    <property type="entry name" value="YfiR/HmsC-like"/>
</dbReference>
<evidence type="ECO:0000256" key="8">
    <source>
        <dbReference type="SAM" id="Phobius"/>
    </source>
</evidence>
<feature type="domain" description="Histidine kinase" evidence="9">
    <location>
        <begin position="408"/>
        <end position="626"/>
    </location>
</feature>
<dbReference type="STRING" id="498211.CJA_0754"/>
<dbReference type="InterPro" id="IPR005467">
    <property type="entry name" value="His_kinase_dom"/>
</dbReference>
<dbReference type="EMBL" id="CP000934">
    <property type="protein sequence ID" value="ACE84590.1"/>
    <property type="molecule type" value="Genomic_DNA"/>
</dbReference>
<keyword evidence="4" id="KW-0808">Transferase</keyword>
<reference evidence="10 11" key="1">
    <citation type="journal article" date="2008" name="J. Bacteriol.">
        <title>Insights into plant cell wall degradation from the genome sequence of the soil bacterium Cellvibrio japonicus.</title>
        <authorList>
            <person name="Deboy R.T."/>
            <person name="Mongodin E.F."/>
            <person name="Fouts D.E."/>
            <person name="Tailford L.E."/>
            <person name="Khouri H."/>
            <person name="Emerson J.B."/>
            <person name="Mohamoud Y."/>
            <person name="Watkins K."/>
            <person name="Henrissat B."/>
            <person name="Gilbert H.J."/>
            <person name="Nelson K.E."/>
        </authorList>
    </citation>
    <scope>NUCLEOTIDE SEQUENCE [LARGE SCALE GENOMIC DNA]</scope>
    <source>
        <strain evidence="10 11">Ueda107</strain>
    </source>
</reference>
<keyword evidence="8" id="KW-0472">Membrane</keyword>
<dbReference type="Pfam" id="PF13689">
    <property type="entry name" value="DUF4154"/>
    <property type="match status" value="1"/>
</dbReference>